<evidence type="ECO:0000256" key="3">
    <source>
        <dbReference type="ARBA" id="ARBA00022452"/>
    </source>
</evidence>
<evidence type="ECO:0000256" key="1">
    <source>
        <dbReference type="ARBA" id="ARBA00004571"/>
    </source>
</evidence>
<dbReference type="PANTHER" id="PTHR47234:SF2">
    <property type="entry name" value="TONB-DEPENDENT RECEPTOR"/>
    <property type="match status" value="1"/>
</dbReference>
<keyword evidence="4 8" id="KW-0812">Transmembrane</keyword>
<comment type="subcellular location">
    <subcellularLocation>
        <location evidence="1 8">Cell outer membrane</location>
        <topology evidence="1 8">Multi-pass membrane protein</topology>
    </subcellularLocation>
</comment>
<dbReference type="Pfam" id="PF00593">
    <property type="entry name" value="TonB_dep_Rec_b-barrel"/>
    <property type="match status" value="1"/>
</dbReference>
<gene>
    <name evidence="14" type="ORF">Q8W34_03115</name>
</gene>
<dbReference type="InterPro" id="IPR039426">
    <property type="entry name" value="TonB-dep_rcpt-like"/>
</dbReference>
<name>A0ABT9FA04_9GAMM</name>
<evidence type="ECO:0000313" key="15">
    <source>
        <dbReference type="Proteomes" id="UP001177212"/>
    </source>
</evidence>
<feature type="domain" description="TonB-dependent receptor-like beta-barrel" evidence="12">
    <location>
        <begin position="414"/>
        <end position="915"/>
    </location>
</feature>
<dbReference type="SUPFAM" id="SSF56935">
    <property type="entry name" value="Porins"/>
    <property type="match status" value="1"/>
</dbReference>
<keyword evidence="7 8" id="KW-0998">Cell outer membrane</keyword>
<dbReference type="Proteomes" id="UP001177212">
    <property type="component" value="Unassembled WGS sequence"/>
</dbReference>
<comment type="similarity">
    <text evidence="8 9">Belongs to the TonB-dependent receptor family.</text>
</comment>
<dbReference type="Gene3D" id="2.40.170.20">
    <property type="entry name" value="TonB-dependent receptor, beta-barrel domain"/>
    <property type="match status" value="1"/>
</dbReference>
<dbReference type="InterPro" id="IPR037066">
    <property type="entry name" value="Plug_dom_sf"/>
</dbReference>
<evidence type="ECO:0000256" key="5">
    <source>
        <dbReference type="ARBA" id="ARBA00023077"/>
    </source>
</evidence>
<evidence type="ECO:0000256" key="10">
    <source>
        <dbReference type="SAM" id="MobiDB-lite"/>
    </source>
</evidence>
<reference evidence="14" key="1">
    <citation type="submission" date="2023-07" db="EMBL/GenBank/DDBJ databases">
        <title>Genome content predicts the carbon catabolic preferences of heterotrophic bacteria.</title>
        <authorList>
            <person name="Gralka M."/>
        </authorList>
    </citation>
    <scope>NUCLEOTIDE SEQUENCE</scope>
    <source>
        <strain evidence="14">4G09</strain>
    </source>
</reference>
<comment type="caution">
    <text evidence="14">The sequence shown here is derived from an EMBL/GenBank/DDBJ whole genome shotgun (WGS) entry which is preliminary data.</text>
</comment>
<evidence type="ECO:0000259" key="13">
    <source>
        <dbReference type="Pfam" id="PF07715"/>
    </source>
</evidence>
<dbReference type="Gene3D" id="2.170.130.10">
    <property type="entry name" value="TonB-dependent receptor, plug domain"/>
    <property type="match status" value="1"/>
</dbReference>
<evidence type="ECO:0000256" key="11">
    <source>
        <dbReference type="SAM" id="SignalP"/>
    </source>
</evidence>
<protein>
    <submittedName>
        <fullName evidence="14">TonB-dependent receptor</fullName>
    </submittedName>
</protein>
<dbReference type="PANTHER" id="PTHR47234">
    <property type="match status" value="1"/>
</dbReference>
<evidence type="ECO:0000256" key="4">
    <source>
        <dbReference type="ARBA" id="ARBA00022692"/>
    </source>
</evidence>
<evidence type="ECO:0000256" key="9">
    <source>
        <dbReference type="RuleBase" id="RU003357"/>
    </source>
</evidence>
<dbReference type="InterPro" id="IPR000531">
    <property type="entry name" value="Beta-barrel_TonB"/>
</dbReference>
<dbReference type="InterPro" id="IPR012910">
    <property type="entry name" value="Plug_dom"/>
</dbReference>
<feature type="compositionally biased region" description="Polar residues" evidence="10">
    <location>
        <begin position="235"/>
        <end position="245"/>
    </location>
</feature>
<keyword evidence="2 8" id="KW-0813">Transport</keyword>
<keyword evidence="11" id="KW-0732">Signal</keyword>
<organism evidence="14 15">
    <name type="scientific">Pseudoalteromonas marina</name>
    <dbReference type="NCBI Taxonomy" id="267375"/>
    <lineage>
        <taxon>Bacteria</taxon>
        <taxon>Pseudomonadati</taxon>
        <taxon>Pseudomonadota</taxon>
        <taxon>Gammaproteobacteria</taxon>
        <taxon>Alteromonadales</taxon>
        <taxon>Pseudoalteromonadaceae</taxon>
        <taxon>Pseudoalteromonas</taxon>
    </lineage>
</organism>
<feature type="domain" description="TonB-dependent receptor plug" evidence="13">
    <location>
        <begin position="54"/>
        <end position="166"/>
    </location>
</feature>
<keyword evidence="14" id="KW-0675">Receptor</keyword>
<feature type="signal peptide" evidence="11">
    <location>
        <begin position="1"/>
        <end position="28"/>
    </location>
</feature>
<evidence type="ECO:0000313" key="14">
    <source>
        <dbReference type="EMBL" id="MDP2563602.1"/>
    </source>
</evidence>
<evidence type="ECO:0000256" key="2">
    <source>
        <dbReference type="ARBA" id="ARBA00022448"/>
    </source>
</evidence>
<dbReference type="Pfam" id="PF07715">
    <property type="entry name" value="Plug"/>
    <property type="match status" value="1"/>
</dbReference>
<keyword evidence="15" id="KW-1185">Reference proteome</keyword>
<proteinExistence type="inferred from homology"/>
<sequence length="949" mass="103332">MKHYSLISNSIKCALLTAAATASSTVLAQDEQVAKKIERVEVTGSRILREGAIAPAPVTVISGDQLVNSGAVNIGEALNNLPALGNTYSMANSGRFIGTAGLNILDLRNMGTDRTLVLVNGKRHVSSSAGSQSVDTNTIPSVWIERVEIITGGASAVYGADAVTGVVNFILKDNIEGLDVSLTRGFADLNSYNNKKATFSYGSNFNDDRGNAAFAVEYSGQDSLNALDHPWTSTSFSSLPNQAQTDENKNSADFPDDILTPNAGYYAINDSGVYALEDPTKLINSFNPDSSARDLYIGNNADPYSCANCDFFNLGQFEEIQPEFERYNVNFKVNYDVTDDLNVYFDAKYVNSQGESIGQPAFFFFDSDNSIKLDNPYLDPSIKARMQEEGVDSIMINRMMSDLGRRVENNTRETTRFVTGLQGTVFEDWELDTSIVYGKTELDRENGANMILANYFNALDAVEDANGNIVCRSAEAQADGCVPVNIMGFGAPSQQAIDYINTVSIGDSTIEQTVVSASLANGAIYELPAGYVGIAFGAEYRKEESETNEPDNAEGTFFNALGEDKGSFNVREVFFEATMPILTDLPLIQDLVFDTAVRHADYSTIGEATSWKLGLDWTVNDELRVRVTQSAALRAPNISEVFGAASQTFYSVDDPCRAENLANLSNATTRSANCSALGVASDFNSGYDSASLDGLTSGNRDVKGEESTSTTVGIVYQPEFLDNALLTIDYWEIDLENAIDTIDAQEILDRCVDSTTGINNQYCNLITRNASGEISLIQNSVLNVAGQKASGVDFELGYDFDALEGSFKTRLIGTYLIERKDYPFQDDPSSYIEYAGTTGEAKWQTNLSLTYAKDNFYSTVETRFISEVDLYTNVDLASNSNPSNQMFYGKYFITDMTVGYSFDSGLGVKVGVDNLFNRKLPYGSRGTSAGSASYDNIGRFGYINLSYSL</sequence>
<dbReference type="PROSITE" id="PS52016">
    <property type="entry name" value="TONB_DEPENDENT_REC_3"/>
    <property type="match status" value="1"/>
</dbReference>
<evidence type="ECO:0000256" key="6">
    <source>
        <dbReference type="ARBA" id="ARBA00023136"/>
    </source>
</evidence>
<dbReference type="RefSeq" id="WP_305398879.1">
    <property type="nucleotide sequence ID" value="NZ_JAUYVT010000002.1"/>
</dbReference>
<keyword evidence="5 9" id="KW-0798">TonB box</keyword>
<accession>A0ABT9FA04</accession>
<evidence type="ECO:0000256" key="7">
    <source>
        <dbReference type="ARBA" id="ARBA00023237"/>
    </source>
</evidence>
<keyword evidence="6 8" id="KW-0472">Membrane</keyword>
<keyword evidence="3 8" id="KW-1134">Transmembrane beta strand</keyword>
<evidence type="ECO:0000259" key="12">
    <source>
        <dbReference type="Pfam" id="PF00593"/>
    </source>
</evidence>
<dbReference type="InterPro" id="IPR036942">
    <property type="entry name" value="Beta-barrel_TonB_sf"/>
</dbReference>
<dbReference type="EMBL" id="JAUYVT010000002">
    <property type="protein sequence ID" value="MDP2563602.1"/>
    <property type="molecule type" value="Genomic_DNA"/>
</dbReference>
<feature type="chain" id="PRO_5045134097" evidence="11">
    <location>
        <begin position="29"/>
        <end position="949"/>
    </location>
</feature>
<feature type="region of interest" description="Disordered" evidence="10">
    <location>
        <begin position="235"/>
        <end position="254"/>
    </location>
</feature>
<evidence type="ECO:0000256" key="8">
    <source>
        <dbReference type="PROSITE-ProRule" id="PRU01360"/>
    </source>
</evidence>